<evidence type="ECO:0000313" key="2">
    <source>
        <dbReference type="EMBL" id="OJT06589.1"/>
    </source>
</evidence>
<feature type="compositionally biased region" description="Low complexity" evidence="1">
    <location>
        <begin position="209"/>
        <end position="225"/>
    </location>
</feature>
<keyword evidence="3" id="KW-1185">Reference proteome</keyword>
<organism evidence="2 3">
    <name type="scientific">Trametes pubescens</name>
    <name type="common">White-rot fungus</name>
    <dbReference type="NCBI Taxonomy" id="154538"/>
    <lineage>
        <taxon>Eukaryota</taxon>
        <taxon>Fungi</taxon>
        <taxon>Dikarya</taxon>
        <taxon>Basidiomycota</taxon>
        <taxon>Agaricomycotina</taxon>
        <taxon>Agaricomycetes</taxon>
        <taxon>Polyporales</taxon>
        <taxon>Polyporaceae</taxon>
        <taxon>Trametes</taxon>
    </lineage>
</organism>
<dbReference type="EMBL" id="MNAD01001294">
    <property type="protein sequence ID" value="OJT06589.1"/>
    <property type="molecule type" value="Genomic_DNA"/>
</dbReference>
<evidence type="ECO:0000313" key="3">
    <source>
        <dbReference type="Proteomes" id="UP000184267"/>
    </source>
</evidence>
<dbReference type="STRING" id="154538.A0A1M2VG93"/>
<evidence type="ECO:0000256" key="1">
    <source>
        <dbReference type="SAM" id="MobiDB-lite"/>
    </source>
</evidence>
<dbReference type="OrthoDB" id="2758177at2759"/>
<protein>
    <submittedName>
        <fullName evidence="2">Uncharacterized protein</fullName>
    </submittedName>
</protein>
<feature type="region of interest" description="Disordered" evidence="1">
    <location>
        <begin position="260"/>
        <end position="282"/>
    </location>
</feature>
<proteinExistence type="predicted"/>
<reference evidence="2 3" key="1">
    <citation type="submission" date="2016-10" db="EMBL/GenBank/DDBJ databases">
        <title>Genome sequence of the basidiomycete white-rot fungus Trametes pubescens.</title>
        <authorList>
            <person name="Makela M.R."/>
            <person name="Granchi Z."/>
            <person name="Peng M."/>
            <person name="De Vries R.P."/>
            <person name="Grigoriev I."/>
            <person name="Riley R."/>
            <person name="Hilden K."/>
        </authorList>
    </citation>
    <scope>NUCLEOTIDE SEQUENCE [LARGE SCALE GENOMIC DNA]</scope>
    <source>
        <strain evidence="2 3">FBCC735</strain>
    </source>
</reference>
<accession>A0A1M2VG93</accession>
<feature type="region of interest" description="Disordered" evidence="1">
    <location>
        <begin position="184"/>
        <end position="229"/>
    </location>
</feature>
<gene>
    <name evidence="2" type="ORF">TRAPUB_2558</name>
</gene>
<dbReference type="Proteomes" id="UP000184267">
    <property type="component" value="Unassembled WGS sequence"/>
</dbReference>
<comment type="caution">
    <text evidence="2">The sequence shown here is derived from an EMBL/GenBank/DDBJ whole genome shotgun (WGS) entry which is preliminary data.</text>
</comment>
<sequence>MKSPESREQLQERLRTLVTKALRKRTRNEMADLHYSLKDYANLTVVRDKVKIVGWPSDLPFTNFNNVPGGIPSRRRLLALWAKGTLCLRPATREDIANAMRDPRSVHPSYRPGGTKPKLRGRNTLTLTPVVLEPSKLEPIGTHPTSTVPSAATLGDRARKQRIDTKKPRWRNFDSPYARARMLPRAGIKSSPNVLESESDTCDDSVVPSTGSSGSMKRGRSSYGRPVDDPLPEFLPFTGWATHTFLAGGTLSLRSQVFSGEVGAGTDGGEDVESDDPIEDWP</sequence>
<name>A0A1M2VG93_TRAPU</name>
<dbReference type="OMA" id="WATHTFL"/>
<feature type="compositionally biased region" description="Acidic residues" evidence="1">
    <location>
        <begin position="268"/>
        <end position="282"/>
    </location>
</feature>
<dbReference type="AlphaFoldDB" id="A0A1M2VG93"/>